<dbReference type="EMBL" id="JBHSXL010000009">
    <property type="protein sequence ID" value="MFC6893338.1"/>
    <property type="molecule type" value="Genomic_DNA"/>
</dbReference>
<evidence type="ECO:0000256" key="3">
    <source>
        <dbReference type="RuleBase" id="RU000590"/>
    </source>
</evidence>
<evidence type="ECO:0000313" key="7">
    <source>
        <dbReference type="EMBL" id="MFC6893338.1"/>
    </source>
</evidence>
<proteinExistence type="inferred from homology"/>
<dbReference type="InterPro" id="IPR000994">
    <property type="entry name" value="Pept_M24"/>
</dbReference>
<dbReference type="InterPro" id="IPR036005">
    <property type="entry name" value="Creatinase/aminopeptidase-like"/>
</dbReference>
<evidence type="ECO:0000259" key="5">
    <source>
        <dbReference type="Pfam" id="PF00557"/>
    </source>
</evidence>
<dbReference type="RefSeq" id="WP_379745602.1">
    <property type="nucleotide sequence ID" value="NZ_JBHSVN010000001.1"/>
</dbReference>
<dbReference type="GO" id="GO:0016787">
    <property type="term" value="F:hydrolase activity"/>
    <property type="evidence" value="ECO:0007669"/>
    <property type="project" value="UniProtKB-KW"/>
</dbReference>
<dbReference type="InterPro" id="IPR001131">
    <property type="entry name" value="Peptidase_M24B_aminopep-P_CS"/>
</dbReference>
<accession>A0ABD5UZX0</accession>
<feature type="region of interest" description="Disordered" evidence="4">
    <location>
        <begin position="169"/>
        <end position="200"/>
    </location>
</feature>
<dbReference type="GO" id="GO:0046872">
    <property type="term" value="F:metal ion binding"/>
    <property type="evidence" value="ECO:0007669"/>
    <property type="project" value="UniProtKB-KW"/>
</dbReference>
<dbReference type="InterPro" id="IPR050659">
    <property type="entry name" value="Peptidase_M24B"/>
</dbReference>
<dbReference type="Pfam" id="PF01321">
    <property type="entry name" value="Creatinase_N"/>
    <property type="match status" value="1"/>
</dbReference>
<dbReference type="PROSITE" id="PS00491">
    <property type="entry name" value="PROLINE_PEPTIDASE"/>
    <property type="match status" value="1"/>
</dbReference>
<feature type="domain" description="Creatinase N-terminal" evidence="6">
    <location>
        <begin position="5"/>
        <end position="138"/>
    </location>
</feature>
<protein>
    <submittedName>
        <fullName evidence="7">M24 family metallopeptidase</fullName>
    </submittedName>
</protein>
<evidence type="ECO:0000256" key="2">
    <source>
        <dbReference type="ARBA" id="ARBA00022801"/>
    </source>
</evidence>
<dbReference type="InterPro" id="IPR000587">
    <property type="entry name" value="Creatinase_N"/>
</dbReference>
<organism evidence="7 8">
    <name type="scientific">Halopenitus salinus</name>
    <dbReference type="NCBI Taxonomy" id="1198295"/>
    <lineage>
        <taxon>Archaea</taxon>
        <taxon>Methanobacteriati</taxon>
        <taxon>Methanobacteriota</taxon>
        <taxon>Stenosarchaea group</taxon>
        <taxon>Halobacteria</taxon>
        <taxon>Halobacteriales</taxon>
        <taxon>Haloferacaceae</taxon>
        <taxon>Halopenitus</taxon>
    </lineage>
</organism>
<dbReference type="Proteomes" id="UP001596296">
    <property type="component" value="Unassembled WGS sequence"/>
</dbReference>
<evidence type="ECO:0000259" key="6">
    <source>
        <dbReference type="Pfam" id="PF01321"/>
    </source>
</evidence>
<comment type="caution">
    <text evidence="7">The sequence shown here is derived from an EMBL/GenBank/DDBJ whole genome shotgun (WGS) entry which is preliminary data.</text>
</comment>
<dbReference type="InterPro" id="IPR029149">
    <property type="entry name" value="Creatin/AminoP/Spt16_N"/>
</dbReference>
<comment type="similarity">
    <text evidence="3">Belongs to the peptidase M24B family.</text>
</comment>
<evidence type="ECO:0000313" key="8">
    <source>
        <dbReference type="Proteomes" id="UP001596296"/>
    </source>
</evidence>
<gene>
    <name evidence="7" type="ORF">ACFQE9_12085</name>
</gene>
<evidence type="ECO:0000256" key="1">
    <source>
        <dbReference type="ARBA" id="ARBA00022723"/>
    </source>
</evidence>
<dbReference type="PANTHER" id="PTHR46112:SF2">
    <property type="entry name" value="XAA-PRO AMINOPEPTIDASE P-RELATED"/>
    <property type="match status" value="1"/>
</dbReference>
<keyword evidence="8" id="KW-1185">Reference proteome</keyword>
<dbReference type="Pfam" id="PF00557">
    <property type="entry name" value="Peptidase_M24"/>
    <property type="match status" value="1"/>
</dbReference>
<dbReference type="PANTHER" id="PTHR46112">
    <property type="entry name" value="AMINOPEPTIDASE"/>
    <property type="match status" value="1"/>
</dbReference>
<name>A0ABD5UZX0_9EURY</name>
<dbReference type="Gene3D" id="3.90.230.10">
    <property type="entry name" value="Creatinase/methionine aminopeptidase superfamily"/>
    <property type="match status" value="1"/>
</dbReference>
<dbReference type="AlphaFoldDB" id="A0ABD5UZX0"/>
<dbReference type="SUPFAM" id="SSF55920">
    <property type="entry name" value="Creatinase/aminopeptidase"/>
    <property type="match status" value="1"/>
</dbReference>
<dbReference type="SUPFAM" id="SSF53092">
    <property type="entry name" value="Creatinase/prolidase N-terminal domain"/>
    <property type="match status" value="1"/>
</dbReference>
<keyword evidence="1 3" id="KW-0479">Metal-binding</keyword>
<reference evidence="7 8" key="1">
    <citation type="journal article" date="2019" name="Int. J. Syst. Evol. Microbiol.">
        <title>The Global Catalogue of Microorganisms (GCM) 10K type strain sequencing project: providing services to taxonomists for standard genome sequencing and annotation.</title>
        <authorList>
            <consortium name="The Broad Institute Genomics Platform"/>
            <consortium name="The Broad Institute Genome Sequencing Center for Infectious Disease"/>
            <person name="Wu L."/>
            <person name="Ma J."/>
        </authorList>
    </citation>
    <scope>NUCLEOTIDE SEQUENCE [LARGE SCALE GENOMIC DNA]</scope>
    <source>
        <strain evidence="7 8">SKJ47</strain>
    </source>
</reference>
<dbReference type="Gene3D" id="3.40.350.10">
    <property type="entry name" value="Creatinase/prolidase N-terminal domain"/>
    <property type="match status" value="1"/>
</dbReference>
<sequence length="404" mass="43418">MDASRLADALSEAGTDGYLIDASQDDPDQLYLSGFTGPDPFLSLYADGRTHLLVSGLEYGRASRRSRADVVERYADYGYDYGDRDDRLDMYAAFLERREVGSVSMPPRGPIGTADGLRERGIEVVVDRTGVLEELRAVKTDAEIDNVRSVQRATEEAMATAEDLIASSTIAGTDGNGDDSRTRIGSDEEAIEPGTLVHDGEPLTSERVKTAIEIALLKRGCALEETIVACGSQAADPHDRGSGPLFAGEPIIVDVFPRDKATKYFADMTRTFLRGEADGTVREWHDLTHEALREATDAVEPGVTGEAVHEAACAVYESAGIPTLRSDPDTETGFIHSTGHGVGLDIHELPRLSPGAGELEPGHVVTVEPGLYDPAVGGVRIENLLVVTEDGCETLTDYPIELEV</sequence>
<keyword evidence="2" id="KW-0378">Hydrolase</keyword>
<evidence type="ECO:0000256" key="4">
    <source>
        <dbReference type="SAM" id="MobiDB-lite"/>
    </source>
</evidence>
<feature type="domain" description="Peptidase M24" evidence="5">
    <location>
        <begin position="203"/>
        <end position="389"/>
    </location>
</feature>